<dbReference type="GO" id="GO:0007165">
    <property type="term" value="P:signal transduction"/>
    <property type="evidence" value="ECO:0007669"/>
    <property type="project" value="InterPro"/>
</dbReference>
<keyword evidence="3 4" id="KW-0862">Zinc</keyword>
<dbReference type="PANTHER" id="PTHR23176">
    <property type="entry name" value="RHO/RAC/CDC GTPASE-ACTIVATING PROTEIN"/>
    <property type="match status" value="1"/>
</dbReference>
<comment type="caution">
    <text evidence="9">The sequence shown here is derived from an EMBL/GenBank/DDBJ whole genome shotgun (WGS) entry which is preliminary data.</text>
</comment>
<dbReference type="InterPro" id="IPR008936">
    <property type="entry name" value="Rho_GTPase_activation_prot"/>
</dbReference>
<dbReference type="STRING" id="86259.A0A4Z1PG50"/>
<feature type="region of interest" description="Disordered" evidence="6">
    <location>
        <begin position="167"/>
        <end position="270"/>
    </location>
</feature>
<accession>A0A4Z1PG50</accession>
<feature type="compositionally biased region" description="Pro residues" evidence="6">
    <location>
        <begin position="649"/>
        <end position="658"/>
    </location>
</feature>
<organism evidence="9 10">
    <name type="scientific">Venturia nashicola</name>
    <dbReference type="NCBI Taxonomy" id="86259"/>
    <lineage>
        <taxon>Eukaryota</taxon>
        <taxon>Fungi</taxon>
        <taxon>Dikarya</taxon>
        <taxon>Ascomycota</taxon>
        <taxon>Pezizomycotina</taxon>
        <taxon>Dothideomycetes</taxon>
        <taxon>Pleosporomycetidae</taxon>
        <taxon>Venturiales</taxon>
        <taxon>Venturiaceae</taxon>
        <taxon>Venturia</taxon>
    </lineage>
</organism>
<feature type="compositionally biased region" description="Polar residues" evidence="6">
    <location>
        <begin position="474"/>
        <end position="484"/>
    </location>
</feature>
<dbReference type="Proteomes" id="UP000298493">
    <property type="component" value="Unassembled WGS sequence"/>
</dbReference>
<feature type="compositionally biased region" description="Low complexity" evidence="6">
    <location>
        <begin position="659"/>
        <end position="679"/>
    </location>
</feature>
<keyword evidence="5" id="KW-0175">Coiled coil</keyword>
<feature type="compositionally biased region" description="Low complexity" evidence="6">
    <location>
        <begin position="584"/>
        <end position="599"/>
    </location>
</feature>
<evidence type="ECO:0000259" key="7">
    <source>
        <dbReference type="PROSITE" id="PS50023"/>
    </source>
</evidence>
<feature type="compositionally biased region" description="Polar residues" evidence="6">
    <location>
        <begin position="405"/>
        <end position="425"/>
    </location>
</feature>
<evidence type="ECO:0000256" key="4">
    <source>
        <dbReference type="PROSITE-ProRule" id="PRU00125"/>
    </source>
</evidence>
<dbReference type="PROSITE" id="PS50238">
    <property type="entry name" value="RHOGAP"/>
    <property type="match status" value="1"/>
</dbReference>
<reference evidence="9 10" key="1">
    <citation type="submission" date="2019-04" db="EMBL/GenBank/DDBJ databases">
        <title>High contiguity whole genome sequence and gene annotation resource for two Venturia nashicola isolates.</title>
        <authorList>
            <person name="Prokchorchik M."/>
            <person name="Won K."/>
            <person name="Lee Y."/>
            <person name="Choi E.D."/>
            <person name="Segonzac C."/>
            <person name="Sohn K.H."/>
        </authorList>
    </citation>
    <scope>NUCLEOTIDE SEQUENCE [LARGE SCALE GENOMIC DNA]</scope>
    <source>
        <strain evidence="9 10">PRI2</strain>
    </source>
</reference>
<feature type="compositionally biased region" description="Polar residues" evidence="6">
    <location>
        <begin position="565"/>
        <end position="583"/>
    </location>
</feature>
<dbReference type="FunFam" id="1.10.555.10:FF:000043">
    <property type="entry name" value="Rho GTPase activator Rga"/>
    <property type="match status" value="1"/>
</dbReference>
<evidence type="ECO:0000259" key="8">
    <source>
        <dbReference type="PROSITE" id="PS50238"/>
    </source>
</evidence>
<dbReference type="CDD" id="cd09394">
    <property type="entry name" value="LIM1_Rga"/>
    <property type="match status" value="1"/>
</dbReference>
<dbReference type="EMBL" id="SNSC02000002">
    <property type="protein sequence ID" value="TID26654.1"/>
    <property type="molecule type" value="Genomic_DNA"/>
</dbReference>
<feature type="compositionally biased region" description="Basic and acidic residues" evidence="6">
    <location>
        <begin position="238"/>
        <end position="256"/>
    </location>
</feature>
<evidence type="ECO:0000256" key="6">
    <source>
        <dbReference type="SAM" id="MobiDB-lite"/>
    </source>
</evidence>
<feature type="compositionally biased region" description="Polar residues" evidence="6">
    <location>
        <begin position="449"/>
        <end position="462"/>
    </location>
</feature>
<feature type="compositionally biased region" description="Polar residues" evidence="6">
    <location>
        <begin position="258"/>
        <end position="270"/>
    </location>
</feature>
<dbReference type="GO" id="GO:0005938">
    <property type="term" value="C:cell cortex"/>
    <property type="evidence" value="ECO:0007669"/>
    <property type="project" value="UniProtKB-ARBA"/>
</dbReference>
<dbReference type="PANTHER" id="PTHR23176:SF128">
    <property type="entry name" value="RHO GTPASE-ACTIVATING PROTEIN RGD1"/>
    <property type="match status" value="1"/>
</dbReference>
<dbReference type="SMART" id="SM00324">
    <property type="entry name" value="RhoGAP"/>
    <property type="match status" value="1"/>
</dbReference>
<feature type="domain" description="Rho-GAP" evidence="8">
    <location>
        <begin position="1116"/>
        <end position="1303"/>
    </location>
</feature>
<dbReference type="SUPFAM" id="SSF48350">
    <property type="entry name" value="GTPase activation domain, GAP"/>
    <property type="match status" value="1"/>
</dbReference>
<dbReference type="InterPro" id="IPR000198">
    <property type="entry name" value="RhoGAP_dom"/>
</dbReference>
<evidence type="ECO:0000256" key="2">
    <source>
        <dbReference type="ARBA" id="ARBA00022723"/>
    </source>
</evidence>
<feature type="region of interest" description="Disordered" evidence="6">
    <location>
        <begin position="646"/>
        <end position="690"/>
    </location>
</feature>
<keyword evidence="10" id="KW-1185">Reference proteome</keyword>
<gene>
    <name evidence="9" type="ORF">E6O75_ATG01147</name>
</gene>
<dbReference type="Gene3D" id="1.10.555.10">
    <property type="entry name" value="Rho GTPase activation protein"/>
    <property type="match status" value="1"/>
</dbReference>
<feature type="compositionally biased region" description="Low complexity" evidence="6">
    <location>
        <begin position="538"/>
        <end position="554"/>
    </location>
</feature>
<dbReference type="InterPro" id="IPR050729">
    <property type="entry name" value="Rho-GAP"/>
</dbReference>
<dbReference type="CDD" id="cd09395">
    <property type="entry name" value="LIM2_Rga"/>
    <property type="match status" value="1"/>
</dbReference>
<name>A0A4Z1PG50_9PEZI</name>
<dbReference type="Pfam" id="PF00620">
    <property type="entry name" value="RhoGAP"/>
    <property type="match status" value="1"/>
</dbReference>
<dbReference type="InterPro" id="IPR001781">
    <property type="entry name" value="Znf_LIM"/>
</dbReference>
<feature type="compositionally biased region" description="Low complexity" evidence="6">
    <location>
        <begin position="731"/>
        <end position="741"/>
    </location>
</feature>
<feature type="coiled-coil region" evidence="5">
    <location>
        <begin position="858"/>
        <end position="892"/>
    </location>
</feature>
<feature type="coiled-coil region" evidence="5">
    <location>
        <begin position="765"/>
        <end position="792"/>
    </location>
</feature>
<feature type="compositionally biased region" description="Basic and acidic residues" evidence="6">
    <location>
        <begin position="217"/>
        <end position="226"/>
    </location>
</feature>
<feature type="region of interest" description="Disordered" evidence="6">
    <location>
        <begin position="1083"/>
        <end position="1104"/>
    </location>
</feature>
<proteinExistence type="predicted"/>
<protein>
    <submittedName>
        <fullName evidence="9">RhoGAP-domain-containing protein</fullName>
    </submittedName>
</protein>
<sequence>MAAMLDTASSPFPDAAVDQDDVVYPCKGCGEILEEGKAFELARKQHLSCTFHHNFHLEPSTNLHSCAAGNRWHIDCFRCNTCGTLLDSDANLLLLGDGSLICNNCTYSCSACNNKIEDLAILTGDQAFCANCFRCRNCKRKIDNLRYARTSQGIFCMSCHESLMARRRKNKKASKNPAPASNGLNKSLPELPRNKIPNNAFTPDLETPPSETQYSEFLDKYSDAHAESSPPAHHSKSKHDSSDRRHSTDASGRDDLTLPSSTFKGNRVSTMSKASGVSYGTANGDDFFGTVPLLLDTNPDAVGASPGASGREFAESTRSESNVKASESKTSNRDYFGRTNSTPSGREAPCDSQGHSSRPSSAERKPPQGTHSANQDKERPTSGSSQNTDSMRKYKETVSPEVAQPNRTSSQPISQTSPATASNEFKLQEAPRSKKSTGSRRNSKDDRTPTSGSAQQELTSRVYTPKDTPRTEDPSSASPATKNAFSEEDCGSPSFSPPTISSAEMPVVERPKRGDSLAASSSINKKTVARKELGSARSSPQPSGPTTPTTAPATFIPDRKGPVAPTTTIRQVHDLPTQQHNAGSSLSSPIESPVSRSFSDMPSAPPPRASSRPTVGSNGMSANGAFDRSSVVLTANGAFERFDVFAAPRVPPPPPPVGHRPSTSTSTTASSLSSQKSPTNLPRHSSGGDFTMEEEMERIMRGQGKHENGMLRKVSNAVKHGRSFSDRGTRSASSSQKWSKSPLNGNLDISSPTSATSPDNMKEENILMKHKLRQAQERIAKLEVETNTLKVMVDGSTDISQVNTELKEKRSTMAFLDTQREIVVRELEVMTEHLKRAKETNKPLDVNEMKHNVSREFAASLQRLRDTLGQQIEDLMQKRNELTREIDDLIQMKDKGFQEYESLSSRNHQLSQHNNELISSIQGSMKAVAVQNGVPVDQRQALPNGLGIYTQSNKDYSQTPSDQRTLMSVSEYPSSQYIPDNESESTIVQTPQVVKISSKGRPNMLKKGGMGLVKGFRKIQGNINEPRDRPGELRNNSLGHGIEGTPYNQIPVQAENTGHVMQIGKPTDVKHNNNNFGFFGSSKPDKSHLKHLKGGANGSNPSLASEGMASDQLFGQQLGLRCEFERRVIPCIVTRCIEEVELRGMDVEGVYRKSGGTGQVNQVRLGFEKDNDYDISDPDLDIHAVTSALKQYFRKLPVPLITFDVYDDLLDASRLEDKEDRGLEMKAAVNMLPKPHKDCLEFLVFHLAKVMAQEKENLMTPLNLAVVFAPTIMRPRTIEREMSDMQAQRVTVQNLLEMNQVIFGYDT</sequence>
<feature type="compositionally biased region" description="Polar residues" evidence="6">
    <location>
        <begin position="493"/>
        <end position="502"/>
    </location>
</feature>
<feature type="region of interest" description="Disordered" evidence="6">
    <location>
        <begin position="299"/>
        <end position="624"/>
    </location>
</feature>
<feature type="compositionally biased region" description="Polar residues" evidence="6">
    <location>
        <begin position="742"/>
        <end position="759"/>
    </location>
</feature>
<dbReference type="GO" id="GO:0046872">
    <property type="term" value="F:metal ion binding"/>
    <property type="evidence" value="ECO:0007669"/>
    <property type="project" value="UniProtKB-KW"/>
</dbReference>
<evidence type="ECO:0000256" key="3">
    <source>
        <dbReference type="ARBA" id="ARBA00022833"/>
    </source>
</evidence>
<feature type="domain" description="LIM zinc-binding" evidence="7">
    <location>
        <begin position="107"/>
        <end position="166"/>
    </location>
</feature>
<dbReference type="Pfam" id="PF00412">
    <property type="entry name" value="LIM"/>
    <property type="match status" value="2"/>
</dbReference>
<dbReference type="GO" id="GO:0005096">
    <property type="term" value="F:GTPase activator activity"/>
    <property type="evidence" value="ECO:0007669"/>
    <property type="project" value="UniProtKB-KW"/>
</dbReference>
<keyword evidence="2 4" id="KW-0479">Metal-binding</keyword>
<dbReference type="SMART" id="SM00132">
    <property type="entry name" value="LIM"/>
    <property type="match status" value="2"/>
</dbReference>
<dbReference type="Gene3D" id="2.10.110.10">
    <property type="entry name" value="Cysteine Rich Protein"/>
    <property type="match status" value="2"/>
</dbReference>
<feature type="compositionally biased region" description="Basic and acidic residues" evidence="6">
    <location>
        <begin position="326"/>
        <end position="336"/>
    </location>
</feature>
<dbReference type="PROSITE" id="PS50023">
    <property type="entry name" value="LIM_DOMAIN_2"/>
    <property type="match status" value="1"/>
</dbReference>
<evidence type="ECO:0000313" key="10">
    <source>
        <dbReference type="Proteomes" id="UP000298493"/>
    </source>
</evidence>
<dbReference type="CDD" id="cd00159">
    <property type="entry name" value="RhoGAP"/>
    <property type="match status" value="1"/>
</dbReference>
<evidence type="ECO:0000256" key="5">
    <source>
        <dbReference type="SAM" id="Coils"/>
    </source>
</evidence>
<keyword evidence="4" id="KW-0440">LIM domain</keyword>
<keyword evidence="1" id="KW-0343">GTPase activation</keyword>
<feature type="region of interest" description="Disordered" evidence="6">
    <location>
        <begin position="719"/>
        <end position="760"/>
    </location>
</feature>
<evidence type="ECO:0000256" key="1">
    <source>
        <dbReference type="ARBA" id="ARBA00022468"/>
    </source>
</evidence>
<evidence type="ECO:0000313" key="9">
    <source>
        <dbReference type="EMBL" id="TID26654.1"/>
    </source>
</evidence>